<keyword evidence="4" id="KW-1003">Cell membrane</keyword>
<dbReference type="CDD" id="cd06261">
    <property type="entry name" value="TM_PBP2"/>
    <property type="match status" value="1"/>
</dbReference>
<evidence type="ECO:0000313" key="10">
    <source>
        <dbReference type="EMBL" id="VFJ55590.1"/>
    </source>
</evidence>
<evidence type="ECO:0000256" key="3">
    <source>
        <dbReference type="ARBA" id="ARBA00022448"/>
    </source>
</evidence>
<feature type="transmembrane region" description="Helical" evidence="8">
    <location>
        <begin position="98"/>
        <end position="121"/>
    </location>
</feature>
<dbReference type="GO" id="GO:0005886">
    <property type="term" value="C:plasma membrane"/>
    <property type="evidence" value="ECO:0007669"/>
    <property type="project" value="UniProtKB-SubCell"/>
</dbReference>
<keyword evidence="7 8" id="KW-0472">Membrane</keyword>
<dbReference type="SUPFAM" id="SSF161098">
    <property type="entry name" value="MetI-like"/>
    <property type="match status" value="1"/>
</dbReference>
<comment type="similarity">
    <text evidence="2">Belongs to the binding-protein-dependent transport system permease family. CysTW subfamily.</text>
</comment>
<keyword evidence="6 8" id="KW-1133">Transmembrane helix</keyword>
<evidence type="ECO:0000259" key="9">
    <source>
        <dbReference type="PROSITE" id="PS50928"/>
    </source>
</evidence>
<sequence>MNKPWSGLGVYTVAFLIFLYLPALLLLLFSINDAIYVAFPIEGFTFQWYREAMAHENMLRALGNSIRVGACVAIVSTCLGLLAAQALTRYRIAGARTIMVFLSIPLVIPLLILGISLLVILTQMGVELSLLTIGLGHVVITIPVSLFVLMSRLEGFDRSIEEAALDLGETRWMTFWRVTFPVALPGIVASLLLTFTLSFDEFLLAFFLAGDQLTLPIYIWSQLRFPAKLPGVLALASMIIVATFLLVFLAEWIRRAGRRGRKW</sequence>
<dbReference type="InterPro" id="IPR051789">
    <property type="entry name" value="Bact_Polyamine_Transport"/>
</dbReference>
<dbReference type="PROSITE" id="PS50928">
    <property type="entry name" value="ABC_TM1"/>
    <property type="match status" value="1"/>
</dbReference>
<name>A0A450TSQ9_9GAMM</name>
<evidence type="ECO:0000256" key="2">
    <source>
        <dbReference type="ARBA" id="ARBA00007069"/>
    </source>
</evidence>
<dbReference type="GO" id="GO:0055085">
    <property type="term" value="P:transmembrane transport"/>
    <property type="evidence" value="ECO:0007669"/>
    <property type="project" value="InterPro"/>
</dbReference>
<dbReference type="PANTHER" id="PTHR43848:SF2">
    <property type="entry name" value="PUTRESCINE TRANSPORT SYSTEM PERMEASE PROTEIN POTI"/>
    <property type="match status" value="1"/>
</dbReference>
<evidence type="ECO:0000313" key="11">
    <source>
        <dbReference type="EMBL" id="VFJ71328.1"/>
    </source>
</evidence>
<dbReference type="Gene3D" id="1.10.3720.10">
    <property type="entry name" value="MetI-like"/>
    <property type="match status" value="1"/>
</dbReference>
<keyword evidence="3 8" id="KW-0813">Transport</keyword>
<evidence type="ECO:0000256" key="7">
    <source>
        <dbReference type="ARBA" id="ARBA00023136"/>
    </source>
</evidence>
<feature type="transmembrane region" description="Helical" evidence="8">
    <location>
        <begin position="202"/>
        <end position="220"/>
    </location>
</feature>
<organism evidence="11">
    <name type="scientific">Candidatus Kentrum sp. FW</name>
    <dbReference type="NCBI Taxonomy" id="2126338"/>
    <lineage>
        <taxon>Bacteria</taxon>
        <taxon>Pseudomonadati</taxon>
        <taxon>Pseudomonadota</taxon>
        <taxon>Gammaproteobacteria</taxon>
        <taxon>Candidatus Kentrum</taxon>
    </lineage>
</organism>
<dbReference type="AlphaFoldDB" id="A0A450TSQ9"/>
<feature type="transmembrane region" description="Helical" evidence="8">
    <location>
        <begin position="175"/>
        <end position="195"/>
    </location>
</feature>
<feature type="transmembrane region" description="Helical" evidence="8">
    <location>
        <begin position="128"/>
        <end position="149"/>
    </location>
</feature>
<dbReference type="EMBL" id="CAADEW010000054">
    <property type="protein sequence ID" value="VFJ55590.1"/>
    <property type="molecule type" value="Genomic_DNA"/>
</dbReference>
<gene>
    <name evidence="10" type="ORF">BECKFW1821A_GA0114235_105424</name>
    <name evidence="11" type="ORF">BECKFW1821B_GA0114236_12171</name>
</gene>
<feature type="transmembrane region" description="Helical" evidence="8">
    <location>
        <begin position="232"/>
        <end position="253"/>
    </location>
</feature>
<reference evidence="11" key="1">
    <citation type="submission" date="2019-02" db="EMBL/GenBank/DDBJ databases">
        <authorList>
            <person name="Gruber-Vodicka R. H."/>
            <person name="Seah K. B. B."/>
        </authorList>
    </citation>
    <scope>NUCLEOTIDE SEQUENCE</scope>
    <source>
        <strain evidence="11">BECK_BZ106</strain>
        <strain evidence="10">BECK_BZ15</strain>
    </source>
</reference>
<evidence type="ECO:0000256" key="6">
    <source>
        <dbReference type="ARBA" id="ARBA00022989"/>
    </source>
</evidence>
<dbReference type="EMBL" id="CAADFD010000217">
    <property type="protein sequence ID" value="VFJ71328.1"/>
    <property type="molecule type" value="Genomic_DNA"/>
</dbReference>
<accession>A0A450TSQ9</accession>
<comment type="subcellular location">
    <subcellularLocation>
        <location evidence="1 8">Cell membrane</location>
        <topology evidence="1 8">Multi-pass membrane protein</topology>
    </subcellularLocation>
</comment>
<proteinExistence type="inferred from homology"/>
<evidence type="ECO:0000256" key="4">
    <source>
        <dbReference type="ARBA" id="ARBA00022475"/>
    </source>
</evidence>
<keyword evidence="5 8" id="KW-0812">Transmembrane</keyword>
<feature type="domain" description="ABC transmembrane type-1" evidence="9">
    <location>
        <begin position="62"/>
        <end position="250"/>
    </location>
</feature>
<evidence type="ECO:0000256" key="8">
    <source>
        <dbReference type="RuleBase" id="RU363032"/>
    </source>
</evidence>
<feature type="transmembrane region" description="Helical" evidence="8">
    <location>
        <begin position="66"/>
        <end position="86"/>
    </location>
</feature>
<dbReference type="Pfam" id="PF00528">
    <property type="entry name" value="BPD_transp_1"/>
    <property type="match status" value="1"/>
</dbReference>
<dbReference type="InterPro" id="IPR000515">
    <property type="entry name" value="MetI-like"/>
</dbReference>
<evidence type="ECO:0000256" key="5">
    <source>
        <dbReference type="ARBA" id="ARBA00022692"/>
    </source>
</evidence>
<dbReference type="PANTHER" id="PTHR43848">
    <property type="entry name" value="PUTRESCINE TRANSPORT SYSTEM PERMEASE PROTEIN POTI"/>
    <property type="match status" value="1"/>
</dbReference>
<feature type="transmembrane region" description="Helical" evidence="8">
    <location>
        <begin position="6"/>
        <end position="29"/>
    </location>
</feature>
<protein>
    <submittedName>
        <fullName evidence="11">Spermidine/putrescine transport system permease protein</fullName>
    </submittedName>
</protein>
<dbReference type="InterPro" id="IPR035906">
    <property type="entry name" value="MetI-like_sf"/>
</dbReference>
<evidence type="ECO:0000256" key="1">
    <source>
        <dbReference type="ARBA" id="ARBA00004651"/>
    </source>
</evidence>